<evidence type="ECO:0000313" key="1">
    <source>
        <dbReference type="EMBL" id="RTQ92869.1"/>
    </source>
</evidence>
<dbReference type="OrthoDB" id="1664281at2"/>
<dbReference type="GO" id="GO:0004601">
    <property type="term" value="F:peroxidase activity"/>
    <property type="evidence" value="ECO:0007669"/>
    <property type="project" value="UniProtKB-KW"/>
</dbReference>
<accession>A0A3S0HIR5</accession>
<gene>
    <name evidence="1" type="ORF">EKG35_10650</name>
</gene>
<dbReference type="RefSeq" id="WP_126294435.1">
    <property type="nucleotide sequence ID" value="NZ_CP155468.1"/>
</dbReference>
<keyword evidence="1" id="KW-0575">Peroxidase</keyword>
<comment type="caution">
    <text evidence="1">The sequence shown here is derived from an EMBL/GenBank/DDBJ whole genome shotgun (WGS) entry which is preliminary data.</text>
</comment>
<organism evidence="1 2">
    <name type="scientific">Lysinibacillus telephonicus</name>
    <dbReference type="NCBI Taxonomy" id="1714840"/>
    <lineage>
        <taxon>Bacteria</taxon>
        <taxon>Bacillati</taxon>
        <taxon>Bacillota</taxon>
        <taxon>Bacilli</taxon>
        <taxon>Bacillales</taxon>
        <taxon>Bacillaceae</taxon>
        <taxon>Lysinibacillus</taxon>
    </lineage>
</organism>
<sequence length="229" mass="27226">MNYIWDLVIRAENAGFKKKDLRFSPAAVYSPYMELSYEDLNTKLIELHIEINPYYRFHSIFHGLLDINASGYEELKRTLFDIVSHLLAEIDVMQGMNKREFYIHFLIKDIESGAYGEEVKKSFIYFQRPEKEIIAINILRLHETGETVYLLKDTINKIFPKSTVYANCTKKDELLIYIGQKETEEAWAKINLILDLFLPVFFHIEIYWQYHFGIIDVEETMRIDRIALY</sequence>
<proteinExistence type="predicted"/>
<dbReference type="AlphaFoldDB" id="A0A3S0HIR5"/>
<dbReference type="EMBL" id="RXNR01000026">
    <property type="protein sequence ID" value="RTQ92869.1"/>
    <property type="molecule type" value="Genomic_DNA"/>
</dbReference>
<dbReference type="Proteomes" id="UP000276349">
    <property type="component" value="Unassembled WGS sequence"/>
</dbReference>
<keyword evidence="2" id="KW-1185">Reference proteome</keyword>
<evidence type="ECO:0000313" key="2">
    <source>
        <dbReference type="Proteomes" id="UP000276349"/>
    </source>
</evidence>
<protein>
    <submittedName>
        <fullName evidence="1">Iron-dependent peroxidase</fullName>
    </submittedName>
</protein>
<reference evidence="1 2" key="1">
    <citation type="submission" date="2018-12" db="EMBL/GenBank/DDBJ databases">
        <authorList>
            <person name="Yu L."/>
        </authorList>
    </citation>
    <scope>NUCLEOTIDE SEQUENCE [LARGE SCALE GENOMIC DNA]</scope>
    <source>
        <strain evidence="1 2">S5H2222</strain>
    </source>
</reference>
<keyword evidence="1" id="KW-0560">Oxidoreductase</keyword>
<name>A0A3S0HIR5_9BACI</name>